<accession>A0A210PWX4</accession>
<comment type="caution">
    <text evidence="2">The sequence shown here is derived from an EMBL/GenBank/DDBJ whole genome shotgun (WGS) entry which is preliminary data.</text>
</comment>
<organism evidence="2 3">
    <name type="scientific">Mizuhopecten yessoensis</name>
    <name type="common">Japanese scallop</name>
    <name type="synonym">Patinopecten yessoensis</name>
    <dbReference type="NCBI Taxonomy" id="6573"/>
    <lineage>
        <taxon>Eukaryota</taxon>
        <taxon>Metazoa</taxon>
        <taxon>Spiralia</taxon>
        <taxon>Lophotrochozoa</taxon>
        <taxon>Mollusca</taxon>
        <taxon>Bivalvia</taxon>
        <taxon>Autobranchia</taxon>
        <taxon>Pteriomorphia</taxon>
        <taxon>Pectinida</taxon>
        <taxon>Pectinoidea</taxon>
        <taxon>Pectinidae</taxon>
        <taxon>Mizuhopecten</taxon>
    </lineage>
</organism>
<feature type="signal peptide" evidence="1">
    <location>
        <begin position="1"/>
        <end position="23"/>
    </location>
</feature>
<dbReference type="Proteomes" id="UP000242188">
    <property type="component" value="Unassembled WGS sequence"/>
</dbReference>
<evidence type="ECO:0000256" key="1">
    <source>
        <dbReference type="SAM" id="SignalP"/>
    </source>
</evidence>
<evidence type="ECO:0000313" key="3">
    <source>
        <dbReference type="Proteomes" id="UP000242188"/>
    </source>
</evidence>
<keyword evidence="3" id="KW-1185">Reference proteome</keyword>
<sequence length="129" mass="14635">MHGQIVLPVMLCLISMLSSFTDATDASGEVPISSGNLLREILESRDFTDVEKEILKYIIFSDVKDFVERKEASAESREDSDSGIERKRSHLWAYRQNNIPIQTRVAFGRQLMRNSNGHGSNSNLLRYGK</sequence>
<proteinExistence type="predicted"/>
<keyword evidence="1" id="KW-0732">Signal</keyword>
<reference evidence="2 3" key="1">
    <citation type="journal article" date="2017" name="Nat. Ecol. Evol.">
        <title>Scallop genome provides insights into evolution of bilaterian karyotype and development.</title>
        <authorList>
            <person name="Wang S."/>
            <person name="Zhang J."/>
            <person name="Jiao W."/>
            <person name="Li J."/>
            <person name="Xun X."/>
            <person name="Sun Y."/>
            <person name="Guo X."/>
            <person name="Huan P."/>
            <person name="Dong B."/>
            <person name="Zhang L."/>
            <person name="Hu X."/>
            <person name="Sun X."/>
            <person name="Wang J."/>
            <person name="Zhao C."/>
            <person name="Wang Y."/>
            <person name="Wang D."/>
            <person name="Huang X."/>
            <person name="Wang R."/>
            <person name="Lv J."/>
            <person name="Li Y."/>
            <person name="Zhang Z."/>
            <person name="Liu B."/>
            <person name="Lu W."/>
            <person name="Hui Y."/>
            <person name="Liang J."/>
            <person name="Zhou Z."/>
            <person name="Hou R."/>
            <person name="Li X."/>
            <person name="Liu Y."/>
            <person name="Li H."/>
            <person name="Ning X."/>
            <person name="Lin Y."/>
            <person name="Zhao L."/>
            <person name="Xing Q."/>
            <person name="Dou J."/>
            <person name="Li Y."/>
            <person name="Mao J."/>
            <person name="Guo H."/>
            <person name="Dou H."/>
            <person name="Li T."/>
            <person name="Mu C."/>
            <person name="Jiang W."/>
            <person name="Fu Q."/>
            <person name="Fu X."/>
            <person name="Miao Y."/>
            <person name="Liu J."/>
            <person name="Yu Q."/>
            <person name="Li R."/>
            <person name="Liao H."/>
            <person name="Li X."/>
            <person name="Kong Y."/>
            <person name="Jiang Z."/>
            <person name="Chourrout D."/>
            <person name="Li R."/>
            <person name="Bao Z."/>
        </authorList>
    </citation>
    <scope>NUCLEOTIDE SEQUENCE [LARGE SCALE GENOMIC DNA]</scope>
    <source>
        <strain evidence="2 3">PY_sf001</strain>
    </source>
</reference>
<dbReference type="AlphaFoldDB" id="A0A210PWX4"/>
<dbReference type="EMBL" id="NEDP02005432">
    <property type="protein sequence ID" value="OWF41007.1"/>
    <property type="molecule type" value="Genomic_DNA"/>
</dbReference>
<name>A0A210PWX4_MIZYE</name>
<protein>
    <submittedName>
        <fullName evidence="2">Uncharacterized protein</fullName>
    </submittedName>
</protein>
<feature type="chain" id="PRO_5012645665" evidence="1">
    <location>
        <begin position="24"/>
        <end position="129"/>
    </location>
</feature>
<gene>
    <name evidence="2" type="ORF">KP79_PYT03825</name>
</gene>
<evidence type="ECO:0000313" key="2">
    <source>
        <dbReference type="EMBL" id="OWF41007.1"/>
    </source>
</evidence>